<evidence type="ECO:0000256" key="4">
    <source>
        <dbReference type="PROSITE-ProRule" id="PRU00469"/>
    </source>
</evidence>
<dbReference type="InterPro" id="IPR013150">
    <property type="entry name" value="TFIIB_cyclin"/>
</dbReference>
<evidence type="ECO:0000313" key="6">
    <source>
        <dbReference type="EMBL" id="KAF5938230.1"/>
    </source>
</evidence>
<dbReference type="PRINTS" id="PR00685">
    <property type="entry name" value="TIFACTORIIB"/>
</dbReference>
<keyword evidence="7" id="KW-1185">Reference proteome</keyword>
<dbReference type="Proteomes" id="UP000593564">
    <property type="component" value="Unassembled WGS sequence"/>
</dbReference>
<evidence type="ECO:0000313" key="7">
    <source>
        <dbReference type="Proteomes" id="UP000593564"/>
    </source>
</evidence>
<dbReference type="AlphaFoldDB" id="A0A7J7GC00"/>
<gene>
    <name evidence="6" type="ORF">HYC85_025736</name>
</gene>
<dbReference type="PANTHER" id="PTHR11618">
    <property type="entry name" value="TRANSCRIPTION INITIATION FACTOR IIB-RELATED"/>
    <property type="match status" value="1"/>
</dbReference>
<evidence type="ECO:0000256" key="2">
    <source>
        <dbReference type="ARBA" id="ARBA00023015"/>
    </source>
</evidence>
<comment type="caution">
    <text evidence="6">The sequence shown here is derived from an EMBL/GenBank/DDBJ whole genome shotgun (WGS) entry which is preliminary data.</text>
</comment>
<dbReference type="PROSITE" id="PS51134">
    <property type="entry name" value="ZF_TFIIB"/>
    <property type="match status" value="1"/>
</dbReference>
<dbReference type="EMBL" id="JACBKZ010000012">
    <property type="protein sequence ID" value="KAF5938230.1"/>
    <property type="molecule type" value="Genomic_DNA"/>
</dbReference>
<keyword evidence="4" id="KW-0863">Zinc-finger</keyword>
<dbReference type="SMART" id="SM00385">
    <property type="entry name" value="CYCLIN"/>
    <property type="match status" value="1"/>
</dbReference>
<dbReference type="GO" id="GO:0005634">
    <property type="term" value="C:nucleus"/>
    <property type="evidence" value="ECO:0007669"/>
    <property type="project" value="TreeGrafter"/>
</dbReference>
<dbReference type="InterPro" id="IPR000812">
    <property type="entry name" value="TFIIB"/>
</dbReference>
<reference evidence="6 7" key="2">
    <citation type="submission" date="2020-07" db="EMBL/GenBank/DDBJ databases">
        <title>Genome assembly of wild tea tree DASZ reveals pedigree and selection history of tea varieties.</title>
        <authorList>
            <person name="Zhang W."/>
        </authorList>
    </citation>
    <scope>NUCLEOTIDE SEQUENCE [LARGE SCALE GENOMIC DNA]</scope>
    <source>
        <strain evidence="7">cv. G240</strain>
        <tissue evidence="6">Leaf</tissue>
    </source>
</reference>
<dbReference type="GO" id="GO:0008270">
    <property type="term" value="F:zinc ion binding"/>
    <property type="evidence" value="ECO:0007669"/>
    <property type="project" value="UniProtKB-KW"/>
</dbReference>
<dbReference type="InterPro" id="IPR013763">
    <property type="entry name" value="Cyclin-like_dom"/>
</dbReference>
<dbReference type="PANTHER" id="PTHR11618:SF78">
    <property type="entry name" value="TRANSCRIPTION INITIATION FACTOR IIB-2"/>
    <property type="match status" value="1"/>
</dbReference>
<evidence type="ECO:0000256" key="3">
    <source>
        <dbReference type="ARBA" id="ARBA00023163"/>
    </source>
</evidence>
<dbReference type="Gene3D" id="1.10.472.170">
    <property type="match status" value="1"/>
</dbReference>
<keyword evidence="4" id="KW-0479">Metal-binding</keyword>
<evidence type="ECO:0000256" key="1">
    <source>
        <dbReference type="ARBA" id="ARBA00010857"/>
    </source>
</evidence>
<keyword evidence="4" id="KW-0862">Zinc</keyword>
<dbReference type="GO" id="GO:0070897">
    <property type="term" value="P:transcription preinitiation complex assembly"/>
    <property type="evidence" value="ECO:0007669"/>
    <property type="project" value="InterPro"/>
</dbReference>
<dbReference type="GO" id="GO:0017025">
    <property type="term" value="F:TBP-class protein binding"/>
    <property type="evidence" value="ECO:0007669"/>
    <property type="project" value="InterPro"/>
</dbReference>
<dbReference type="InterPro" id="IPR013137">
    <property type="entry name" value="Znf_TFIIB"/>
</dbReference>
<protein>
    <recommendedName>
        <fullName evidence="5">TFIIB-type domain-containing protein</fullName>
    </recommendedName>
</protein>
<name>A0A7J7GC00_CAMSI</name>
<organism evidence="6 7">
    <name type="scientific">Camellia sinensis</name>
    <name type="common">Tea plant</name>
    <name type="synonym">Thea sinensis</name>
    <dbReference type="NCBI Taxonomy" id="4442"/>
    <lineage>
        <taxon>Eukaryota</taxon>
        <taxon>Viridiplantae</taxon>
        <taxon>Streptophyta</taxon>
        <taxon>Embryophyta</taxon>
        <taxon>Tracheophyta</taxon>
        <taxon>Spermatophyta</taxon>
        <taxon>Magnoliopsida</taxon>
        <taxon>eudicotyledons</taxon>
        <taxon>Gunneridae</taxon>
        <taxon>Pentapetalae</taxon>
        <taxon>asterids</taxon>
        <taxon>Ericales</taxon>
        <taxon>Theaceae</taxon>
        <taxon>Camellia</taxon>
    </lineage>
</organism>
<reference evidence="7" key="1">
    <citation type="journal article" date="2020" name="Nat. Commun.">
        <title>Genome assembly of wild tea tree DASZ reveals pedigree and selection history of tea varieties.</title>
        <authorList>
            <person name="Zhang W."/>
            <person name="Zhang Y."/>
            <person name="Qiu H."/>
            <person name="Guo Y."/>
            <person name="Wan H."/>
            <person name="Zhang X."/>
            <person name="Scossa F."/>
            <person name="Alseekh S."/>
            <person name="Zhang Q."/>
            <person name="Wang P."/>
            <person name="Xu L."/>
            <person name="Schmidt M.H."/>
            <person name="Jia X."/>
            <person name="Li D."/>
            <person name="Zhu A."/>
            <person name="Guo F."/>
            <person name="Chen W."/>
            <person name="Ni D."/>
            <person name="Usadel B."/>
            <person name="Fernie A.R."/>
            <person name="Wen W."/>
        </authorList>
    </citation>
    <scope>NUCLEOTIDE SEQUENCE [LARGE SCALE GENOMIC DNA]</scope>
    <source>
        <strain evidence="7">cv. G240</strain>
    </source>
</reference>
<evidence type="ECO:0000259" key="5">
    <source>
        <dbReference type="PROSITE" id="PS51134"/>
    </source>
</evidence>
<dbReference type="CDD" id="cd20551">
    <property type="entry name" value="CYCLIN_TFIIB_rpt1"/>
    <property type="match status" value="1"/>
</dbReference>
<dbReference type="SUPFAM" id="SSF47954">
    <property type="entry name" value="Cyclin-like"/>
    <property type="match status" value="1"/>
</dbReference>
<proteinExistence type="inferred from homology"/>
<sequence>MDDIICTDCKRATEVVFDQSAGDTVCSECGLVLESRSVDETSEWRSFPSHESSSDRDPARVGEPVTPLLAGTGLCTFIPKTPAAARAGLRTRLLNPDSCTIMAFKEIASMADRCVCVCVCVSVCVRVCAVLSDRACEIYKRLEDQKPNTTRNQVALLAACLYIACRNEGKPRTVKEICCVANGATKKEIGRAMEFIVKQLKMEMGESMAMGTIDAGDYLRRFCSNLATSDGGDTANIWNGGGTDNTWDGGVETKYLCNLTAANVASTT</sequence>
<dbReference type="Pfam" id="PF00382">
    <property type="entry name" value="TFIIB"/>
    <property type="match status" value="1"/>
</dbReference>
<dbReference type="InterPro" id="IPR036915">
    <property type="entry name" value="Cyclin-like_sf"/>
</dbReference>
<dbReference type="Pfam" id="PF08271">
    <property type="entry name" value="Zn_Ribbon_TF"/>
    <property type="match status" value="1"/>
</dbReference>
<keyword evidence="2" id="KW-0805">Transcription regulation</keyword>
<comment type="similarity">
    <text evidence="1">Belongs to the TFIIB family.</text>
</comment>
<dbReference type="GO" id="GO:0097550">
    <property type="term" value="C:transcription preinitiation complex"/>
    <property type="evidence" value="ECO:0007669"/>
    <property type="project" value="TreeGrafter"/>
</dbReference>
<keyword evidence="3" id="KW-0804">Transcription</keyword>
<dbReference type="SUPFAM" id="SSF57783">
    <property type="entry name" value="Zinc beta-ribbon"/>
    <property type="match status" value="1"/>
</dbReference>
<feature type="domain" description="TFIIB-type" evidence="5">
    <location>
        <begin position="2"/>
        <end position="34"/>
    </location>
</feature>
<accession>A0A7J7GC00</accession>